<protein>
    <submittedName>
        <fullName evidence="3">Putative porin</fullName>
    </submittedName>
</protein>
<feature type="chain" id="PRO_5031372770" evidence="1">
    <location>
        <begin position="24"/>
        <end position="373"/>
    </location>
</feature>
<dbReference type="Proteomes" id="UP000544872">
    <property type="component" value="Unassembled WGS sequence"/>
</dbReference>
<organism evidence="3 4">
    <name type="scientific">Novispirillum itersonii</name>
    <name type="common">Aquaspirillum itersonii</name>
    <dbReference type="NCBI Taxonomy" id="189"/>
    <lineage>
        <taxon>Bacteria</taxon>
        <taxon>Pseudomonadati</taxon>
        <taxon>Pseudomonadota</taxon>
        <taxon>Alphaproteobacteria</taxon>
        <taxon>Rhodospirillales</taxon>
        <taxon>Novispirillaceae</taxon>
        <taxon>Novispirillum</taxon>
    </lineage>
</organism>
<evidence type="ECO:0000313" key="4">
    <source>
        <dbReference type="Proteomes" id="UP000544872"/>
    </source>
</evidence>
<gene>
    <name evidence="3" type="ORF">FHS48_001123</name>
</gene>
<dbReference type="Gene3D" id="2.40.160.10">
    <property type="entry name" value="Porin"/>
    <property type="match status" value="1"/>
</dbReference>
<sequence length="373" mass="38051">MKKILIGTSALVAAAAFAGSANAADPIKLSIGGYGAVMVGYASNDDAFIRQSGNEVSAVDVKGDNEIHFSGKTTLDNGLTVAVKYEIESGGRSMSDVSDEWSISLSGNFGTIKTGADDNALTMIHNNAPIVGGGLAGGDLLDGAYVVKPGSVSTETDTAIDTNGDREAISYISPSFAGFTFGASYVPSASSTHGDDNPGATTTANTVVSDAYGVGLGYAGKFGDVTVSADIGWLTADTGNQVKNRDEYQAGLKFGYAGFEVGGAYRKINMDGITGQLDADGTVWEAGVSYKTGPYGISLTYLDAKQADVGQTSVTSKSDDKSKALQLSTSYNMGPGVDLVGGLAYVKFDSAGTASTGNDNDGWVAATGLSLTF</sequence>
<dbReference type="Pfam" id="PF13609">
    <property type="entry name" value="Porin_4"/>
    <property type="match status" value="1"/>
</dbReference>
<evidence type="ECO:0000313" key="3">
    <source>
        <dbReference type="EMBL" id="MBB6209715.1"/>
    </source>
</evidence>
<proteinExistence type="predicted"/>
<dbReference type="SUPFAM" id="SSF56935">
    <property type="entry name" value="Porins"/>
    <property type="match status" value="1"/>
</dbReference>
<evidence type="ECO:0000259" key="2">
    <source>
        <dbReference type="Pfam" id="PF13609"/>
    </source>
</evidence>
<dbReference type="InterPro" id="IPR023614">
    <property type="entry name" value="Porin_dom_sf"/>
</dbReference>
<comment type="caution">
    <text evidence="3">The sequence shown here is derived from an EMBL/GenBank/DDBJ whole genome shotgun (WGS) entry which is preliminary data.</text>
</comment>
<dbReference type="GO" id="GO:0015288">
    <property type="term" value="F:porin activity"/>
    <property type="evidence" value="ECO:0007669"/>
    <property type="project" value="InterPro"/>
</dbReference>
<keyword evidence="4" id="KW-1185">Reference proteome</keyword>
<dbReference type="GO" id="GO:0016020">
    <property type="term" value="C:membrane"/>
    <property type="evidence" value="ECO:0007669"/>
    <property type="project" value="InterPro"/>
</dbReference>
<keyword evidence="1" id="KW-0732">Signal</keyword>
<dbReference type="InterPro" id="IPR033900">
    <property type="entry name" value="Gram_neg_porin_domain"/>
</dbReference>
<accession>A0A7X0DL82</accession>
<feature type="signal peptide" evidence="1">
    <location>
        <begin position="1"/>
        <end position="23"/>
    </location>
</feature>
<reference evidence="3 4" key="1">
    <citation type="submission" date="2020-08" db="EMBL/GenBank/DDBJ databases">
        <title>Genomic Encyclopedia of Type Strains, Phase IV (KMG-IV): sequencing the most valuable type-strain genomes for metagenomic binning, comparative biology and taxonomic classification.</title>
        <authorList>
            <person name="Goeker M."/>
        </authorList>
    </citation>
    <scope>NUCLEOTIDE SEQUENCE [LARGE SCALE GENOMIC DNA]</scope>
    <source>
        <strain evidence="3 4">DSM 11590</strain>
    </source>
</reference>
<evidence type="ECO:0000256" key="1">
    <source>
        <dbReference type="SAM" id="SignalP"/>
    </source>
</evidence>
<dbReference type="RefSeq" id="WP_184262219.1">
    <property type="nucleotide sequence ID" value="NZ_JACIIX010000003.1"/>
</dbReference>
<feature type="domain" description="Porin" evidence="2">
    <location>
        <begin position="10"/>
        <end position="349"/>
    </location>
</feature>
<dbReference type="EMBL" id="JACIIX010000003">
    <property type="protein sequence ID" value="MBB6209715.1"/>
    <property type="molecule type" value="Genomic_DNA"/>
</dbReference>
<name>A0A7X0DL82_NOVIT</name>
<dbReference type="AlphaFoldDB" id="A0A7X0DL82"/>